<evidence type="ECO:0000256" key="3">
    <source>
        <dbReference type="ARBA" id="ARBA00022448"/>
    </source>
</evidence>
<dbReference type="GO" id="GO:1990281">
    <property type="term" value="C:efflux pump complex"/>
    <property type="evidence" value="ECO:0007669"/>
    <property type="project" value="TreeGrafter"/>
</dbReference>
<gene>
    <name evidence="9" type="ORF">S2091_2528</name>
</gene>
<accession>A0A2S9GYL6</accession>
<dbReference type="InterPro" id="IPR003423">
    <property type="entry name" value="OMP_efflux"/>
</dbReference>
<feature type="transmembrane region" description="Helical" evidence="8">
    <location>
        <begin position="21"/>
        <end position="38"/>
    </location>
</feature>
<keyword evidence="4" id="KW-1134">Transmembrane beta strand</keyword>
<evidence type="ECO:0000256" key="5">
    <source>
        <dbReference type="ARBA" id="ARBA00022692"/>
    </source>
</evidence>
<dbReference type="SUPFAM" id="SSF56954">
    <property type="entry name" value="Outer membrane efflux proteins (OEP)"/>
    <property type="match status" value="1"/>
</dbReference>
<dbReference type="OrthoDB" id="8772334at2"/>
<dbReference type="AlphaFoldDB" id="A0A2S9GYL6"/>
<dbReference type="InterPro" id="IPR051906">
    <property type="entry name" value="TolC-like"/>
</dbReference>
<dbReference type="Pfam" id="PF02321">
    <property type="entry name" value="OEP"/>
    <property type="match status" value="1"/>
</dbReference>
<protein>
    <submittedName>
        <fullName evidence="9">Outer membrane efflux protein</fullName>
    </submittedName>
</protein>
<dbReference type="GO" id="GO:0009279">
    <property type="term" value="C:cell outer membrane"/>
    <property type="evidence" value="ECO:0007669"/>
    <property type="project" value="UniProtKB-SubCell"/>
</dbReference>
<comment type="subcellular location">
    <subcellularLocation>
        <location evidence="1">Cell outer membrane</location>
    </subcellularLocation>
</comment>
<reference evidence="9 10" key="1">
    <citation type="submission" date="2018-02" db="EMBL/GenBank/DDBJ databases">
        <title>Solimicrobium silvestre gen. nov., sp. nov., isolated from alpine forest soil.</title>
        <authorList>
            <person name="Margesin R."/>
            <person name="Albuquerque L."/>
            <person name="Zhang D.-C."/>
            <person name="Froufe H.J.C."/>
            <person name="Severino R."/>
            <person name="Roxo I."/>
            <person name="Egas C."/>
            <person name="Da Costa M.S."/>
        </authorList>
    </citation>
    <scope>NUCLEOTIDE SEQUENCE [LARGE SCALE GENOMIC DNA]</scope>
    <source>
        <strain evidence="9 10">S20-91</strain>
    </source>
</reference>
<sequence>MHKIKTISVNYGDQSISNNGLVRLLMMAFFVFLFPRLVCAGELRLDEAIRLALAHNPDVKVQERQVDVAVGQRMEATGQFDLTLVSGANYSKAITPFIDNLNTLNQTLAISTGYQIGLNKELRDGISLTTAMQAAAIQSSGYGVSPQLQQNAMALNITLNVPLLKGGGSDEVTEAEDVGKINVVASQYGLRNQVVQTVYNTLQSYWNYLASLELLKVAQSSEERSKNLLDSNQKLVDAAEKPRADLVLLKADYADKIVARQMAALTATNAKLALGRVLGIDAVAIRAMADPIDGFPADMNAVSLVPRLEAMSSEALLIRPDVKVLALQLEAAQRHLLAAQKKLRPQLNLSLGVNYTNVSAGGSPYGFIADPSRPVSTPSVNVQLNYQFPIDNTQAKGSFLENSALVDQLSVKQRDLEIDVTTSVDNALQSAIQTAAQLKISQESLALYEQAVSQEIIKQKNGISTLIDVINVEARFVSARVNYIQQQQAYANALATLRLVTGTFLPNTAPFESGGNSFSLDIGSLVGLGPLNHYRSFPE</sequence>
<comment type="similarity">
    <text evidence="2">Belongs to the outer membrane factor (OMF) (TC 1.B.17) family.</text>
</comment>
<evidence type="ECO:0000256" key="2">
    <source>
        <dbReference type="ARBA" id="ARBA00007613"/>
    </source>
</evidence>
<evidence type="ECO:0000256" key="8">
    <source>
        <dbReference type="SAM" id="Phobius"/>
    </source>
</evidence>
<keyword evidence="5 8" id="KW-0812">Transmembrane</keyword>
<keyword evidence="8" id="KW-1133">Transmembrane helix</keyword>
<dbReference type="GO" id="GO:0015562">
    <property type="term" value="F:efflux transmembrane transporter activity"/>
    <property type="evidence" value="ECO:0007669"/>
    <property type="project" value="InterPro"/>
</dbReference>
<keyword evidence="3" id="KW-0813">Transport</keyword>
<evidence type="ECO:0000313" key="9">
    <source>
        <dbReference type="EMBL" id="PRC92798.1"/>
    </source>
</evidence>
<proteinExistence type="inferred from homology"/>
<dbReference type="Proteomes" id="UP000237839">
    <property type="component" value="Unassembled WGS sequence"/>
</dbReference>
<evidence type="ECO:0000313" key="10">
    <source>
        <dbReference type="Proteomes" id="UP000237839"/>
    </source>
</evidence>
<dbReference type="GO" id="GO:0015288">
    <property type="term" value="F:porin activity"/>
    <property type="evidence" value="ECO:0007669"/>
    <property type="project" value="TreeGrafter"/>
</dbReference>
<keyword evidence="10" id="KW-1185">Reference proteome</keyword>
<evidence type="ECO:0000256" key="6">
    <source>
        <dbReference type="ARBA" id="ARBA00023136"/>
    </source>
</evidence>
<keyword evidence="7" id="KW-0998">Cell outer membrane</keyword>
<keyword evidence="6 8" id="KW-0472">Membrane</keyword>
<dbReference type="PANTHER" id="PTHR30026:SF20">
    <property type="entry name" value="OUTER MEMBRANE PROTEIN TOLC"/>
    <property type="match status" value="1"/>
</dbReference>
<name>A0A2S9GYL6_9BURK</name>
<dbReference type="Gene3D" id="1.20.1600.10">
    <property type="entry name" value="Outer membrane efflux proteins (OEP)"/>
    <property type="match status" value="1"/>
</dbReference>
<dbReference type="PANTHER" id="PTHR30026">
    <property type="entry name" value="OUTER MEMBRANE PROTEIN TOLC"/>
    <property type="match status" value="1"/>
</dbReference>
<comment type="caution">
    <text evidence="9">The sequence shown here is derived from an EMBL/GenBank/DDBJ whole genome shotgun (WGS) entry which is preliminary data.</text>
</comment>
<evidence type="ECO:0000256" key="7">
    <source>
        <dbReference type="ARBA" id="ARBA00023237"/>
    </source>
</evidence>
<dbReference type="RefSeq" id="WP_133166907.1">
    <property type="nucleotide sequence ID" value="NZ_PUGF01000011.1"/>
</dbReference>
<evidence type="ECO:0000256" key="1">
    <source>
        <dbReference type="ARBA" id="ARBA00004442"/>
    </source>
</evidence>
<evidence type="ECO:0000256" key="4">
    <source>
        <dbReference type="ARBA" id="ARBA00022452"/>
    </source>
</evidence>
<dbReference type="EMBL" id="PUGF01000011">
    <property type="protein sequence ID" value="PRC92798.1"/>
    <property type="molecule type" value="Genomic_DNA"/>
</dbReference>
<organism evidence="9 10">
    <name type="scientific">Solimicrobium silvestre</name>
    <dbReference type="NCBI Taxonomy" id="2099400"/>
    <lineage>
        <taxon>Bacteria</taxon>
        <taxon>Pseudomonadati</taxon>
        <taxon>Pseudomonadota</taxon>
        <taxon>Betaproteobacteria</taxon>
        <taxon>Burkholderiales</taxon>
        <taxon>Oxalobacteraceae</taxon>
        <taxon>Solimicrobium</taxon>
    </lineage>
</organism>